<comment type="catalytic activity">
    <reaction evidence="1">
        <text>[protein]-peptidylproline (omega=180) = [protein]-peptidylproline (omega=0)</text>
        <dbReference type="Rhea" id="RHEA:16237"/>
        <dbReference type="Rhea" id="RHEA-COMP:10747"/>
        <dbReference type="Rhea" id="RHEA-COMP:10748"/>
        <dbReference type="ChEBI" id="CHEBI:83833"/>
        <dbReference type="ChEBI" id="CHEBI:83834"/>
        <dbReference type="EC" id="5.2.1.8"/>
    </reaction>
</comment>
<evidence type="ECO:0000256" key="9">
    <source>
        <dbReference type="ARBA" id="ARBA00029986"/>
    </source>
</evidence>
<dbReference type="Proteomes" id="UP000176665">
    <property type="component" value="Unassembled WGS sequence"/>
</dbReference>
<comment type="similarity">
    <text evidence="3">Belongs to the FKBP-type PPIase family. Tig subfamily.</text>
</comment>
<name>A0A1F5YQY8_9BACT</name>
<accession>A0A1F5YQY8</accession>
<dbReference type="GO" id="GO:0043335">
    <property type="term" value="P:protein unfolding"/>
    <property type="evidence" value="ECO:0007669"/>
    <property type="project" value="TreeGrafter"/>
</dbReference>
<protein>
    <recommendedName>
        <fullName evidence="5">Trigger factor</fullName>
        <ecNumber evidence="4">5.2.1.8</ecNumber>
    </recommendedName>
    <alternativeName>
        <fullName evidence="9">PPIase</fullName>
    </alternativeName>
</protein>
<proteinExistence type="inferred from homology"/>
<evidence type="ECO:0000256" key="1">
    <source>
        <dbReference type="ARBA" id="ARBA00000971"/>
    </source>
</evidence>
<dbReference type="Gene3D" id="3.30.70.1050">
    <property type="entry name" value="Trigger factor ribosome-binding domain"/>
    <property type="match status" value="1"/>
</dbReference>
<dbReference type="GO" id="GO:0051083">
    <property type="term" value="P:'de novo' cotranslational protein folding"/>
    <property type="evidence" value="ECO:0007669"/>
    <property type="project" value="TreeGrafter"/>
</dbReference>
<comment type="caution">
    <text evidence="12">The sequence shown here is derived from an EMBL/GenBank/DDBJ whole genome shotgun (WGS) entry which is preliminary data.</text>
</comment>
<keyword evidence="7" id="KW-0143">Chaperone</keyword>
<evidence type="ECO:0000256" key="2">
    <source>
        <dbReference type="ARBA" id="ARBA00004496"/>
    </source>
</evidence>
<dbReference type="InterPro" id="IPR027304">
    <property type="entry name" value="Trigger_fact/SurA_dom_sf"/>
</dbReference>
<evidence type="ECO:0000256" key="6">
    <source>
        <dbReference type="ARBA" id="ARBA00023110"/>
    </source>
</evidence>
<dbReference type="EC" id="5.2.1.8" evidence="4"/>
<feature type="domain" description="Trigger factor ribosome-binding bacterial" evidence="10">
    <location>
        <begin position="1"/>
        <end position="133"/>
    </location>
</feature>
<organism evidence="12 13">
    <name type="scientific">Candidatus Gottesmanbacteria bacterium RBG_16_37_8</name>
    <dbReference type="NCBI Taxonomy" id="1798371"/>
    <lineage>
        <taxon>Bacteria</taxon>
        <taxon>Candidatus Gottesmaniibacteriota</taxon>
    </lineage>
</organism>
<evidence type="ECO:0000313" key="13">
    <source>
        <dbReference type="Proteomes" id="UP000176665"/>
    </source>
</evidence>
<dbReference type="SUPFAM" id="SSF109998">
    <property type="entry name" value="Triger factor/SurA peptide-binding domain-like"/>
    <property type="match status" value="1"/>
</dbReference>
<dbReference type="InterPro" id="IPR005215">
    <property type="entry name" value="Trig_fac"/>
</dbReference>
<evidence type="ECO:0000256" key="7">
    <source>
        <dbReference type="ARBA" id="ARBA00023186"/>
    </source>
</evidence>
<comment type="subcellular location">
    <subcellularLocation>
        <location evidence="2">Cytoplasm</location>
    </subcellularLocation>
</comment>
<dbReference type="PANTHER" id="PTHR30560">
    <property type="entry name" value="TRIGGER FACTOR CHAPERONE AND PEPTIDYL-PROLYL CIS/TRANS ISOMERASE"/>
    <property type="match status" value="1"/>
</dbReference>
<reference evidence="12 13" key="1">
    <citation type="journal article" date="2016" name="Nat. Commun.">
        <title>Thousands of microbial genomes shed light on interconnected biogeochemical processes in an aquifer system.</title>
        <authorList>
            <person name="Anantharaman K."/>
            <person name="Brown C.T."/>
            <person name="Hug L.A."/>
            <person name="Sharon I."/>
            <person name="Castelle C.J."/>
            <person name="Probst A.J."/>
            <person name="Thomas B.C."/>
            <person name="Singh A."/>
            <person name="Wilkins M.J."/>
            <person name="Karaoz U."/>
            <person name="Brodie E.L."/>
            <person name="Williams K.H."/>
            <person name="Hubbard S.S."/>
            <person name="Banfield J.F."/>
        </authorList>
    </citation>
    <scope>NUCLEOTIDE SEQUENCE [LARGE SCALE GENOMIC DNA]</scope>
</reference>
<keyword evidence="8" id="KW-0413">Isomerase</keyword>
<dbReference type="Pfam" id="PF05697">
    <property type="entry name" value="Trigger_N"/>
    <property type="match status" value="1"/>
</dbReference>
<dbReference type="InterPro" id="IPR037041">
    <property type="entry name" value="Trigger_fac_C_sf"/>
</dbReference>
<dbReference type="InterPro" id="IPR008880">
    <property type="entry name" value="Trigger_fac_C"/>
</dbReference>
<evidence type="ECO:0000256" key="3">
    <source>
        <dbReference type="ARBA" id="ARBA00005464"/>
    </source>
</evidence>
<evidence type="ECO:0000259" key="11">
    <source>
        <dbReference type="Pfam" id="PF05698"/>
    </source>
</evidence>
<dbReference type="AlphaFoldDB" id="A0A1F5YQY8"/>
<dbReference type="Gene3D" id="1.10.3120.10">
    <property type="entry name" value="Trigger factor, C-terminal domain"/>
    <property type="match status" value="1"/>
</dbReference>
<dbReference type="InterPro" id="IPR008881">
    <property type="entry name" value="Trigger_fac_ribosome-bd_bac"/>
</dbReference>
<dbReference type="GO" id="GO:0015031">
    <property type="term" value="P:protein transport"/>
    <property type="evidence" value="ECO:0007669"/>
    <property type="project" value="InterPro"/>
</dbReference>
<dbReference type="Pfam" id="PF05698">
    <property type="entry name" value="Trigger_C"/>
    <property type="match status" value="1"/>
</dbReference>
<dbReference type="SUPFAM" id="SSF102735">
    <property type="entry name" value="Trigger factor ribosome-binding domain"/>
    <property type="match status" value="1"/>
</dbReference>
<sequence length="280" mass="32108">MTSKVTFLPKSTVELEINIPWKDIQSTYDDILKSVVQEAEVEGFRKGKAPKSLVEEKVDKNKLYEEVIKKVVPKAYANAVSEHKITPVISPKIEILKAKLNEDWSVKATLALKPKINLKNYKEKISKLKKSKVKLWVPGQTKKEESDKLTLDEIIKALLEEAEVELSDELIKNETNRLLADLVDQTRQVGLTIEQYLLSKGKTNEQLKTEFAQTAGRNLSLEFILMEIADKENITVSKEDIDTLINKVENKEEKEKLVKDSYYLAHLIRQQKTIDFLNNL</sequence>
<evidence type="ECO:0000313" key="12">
    <source>
        <dbReference type="EMBL" id="OGG02610.1"/>
    </source>
</evidence>
<dbReference type="PANTHER" id="PTHR30560:SF3">
    <property type="entry name" value="TRIGGER FACTOR-LIKE PROTEIN TIG, CHLOROPLASTIC"/>
    <property type="match status" value="1"/>
</dbReference>
<keyword evidence="6" id="KW-0697">Rotamase</keyword>
<dbReference type="GO" id="GO:0043022">
    <property type="term" value="F:ribosome binding"/>
    <property type="evidence" value="ECO:0007669"/>
    <property type="project" value="TreeGrafter"/>
</dbReference>
<dbReference type="STRING" id="1798371.A2W14_06160"/>
<dbReference type="InterPro" id="IPR036611">
    <property type="entry name" value="Trigger_fac_ribosome-bd_sf"/>
</dbReference>
<dbReference type="GO" id="GO:0044183">
    <property type="term" value="F:protein folding chaperone"/>
    <property type="evidence" value="ECO:0007669"/>
    <property type="project" value="TreeGrafter"/>
</dbReference>
<evidence type="ECO:0000256" key="5">
    <source>
        <dbReference type="ARBA" id="ARBA00016902"/>
    </source>
</evidence>
<feature type="domain" description="Trigger factor C-terminal" evidence="11">
    <location>
        <begin position="141"/>
        <end position="277"/>
    </location>
</feature>
<gene>
    <name evidence="12" type="ORF">A2W14_06160</name>
</gene>
<dbReference type="GO" id="GO:0003755">
    <property type="term" value="F:peptidyl-prolyl cis-trans isomerase activity"/>
    <property type="evidence" value="ECO:0007669"/>
    <property type="project" value="UniProtKB-KW"/>
</dbReference>
<evidence type="ECO:0000259" key="10">
    <source>
        <dbReference type="Pfam" id="PF05697"/>
    </source>
</evidence>
<dbReference type="EMBL" id="MFJA01000061">
    <property type="protein sequence ID" value="OGG02610.1"/>
    <property type="molecule type" value="Genomic_DNA"/>
</dbReference>
<dbReference type="GO" id="GO:0005737">
    <property type="term" value="C:cytoplasm"/>
    <property type="evidence" value="ECO:0007669"/>
    <property type="project" value="UniProtKB-SubCell"/>
</dbReference>
<evidence type="ECO:0000256" key="8">
    <source>
        <dbReference type="ARBA" id="ARBA00023235"/>
    </source>
</evidence>
<evidence type="ECO:0000256" key="4">
    <source>
        <dbReference type="ARBA" id="ARBA00013194"/>
    </source>
</evidence>